<gene>
    <name evidence="1" type="ordered locus">XNC1_4148</name>
</gene>
<accession>D3VDD3</accession>
<evidence type="ECO:0000313" key="2">
    <source>
        <dbReference type="Proteomes" id="UP000008075"/>
    </source>
</evidence>
<dbReference type="HOGENOM" id="CLU_3049475_0_0_6"/>
<proteinExistence type="predicted"/>
<dbReference type="Proteomes" id="UP000008075">
    <property type="component" value="Chromosome"/>
</dbReference>
<evidence type="ECO:0000313" key="1">
    <source>
        <dbReference type="EMBL" id="CBJ92173.1"/>
    </source>
</evidence>
<organism evidence="1 2">
    <name type="scientific">Xenorhabdus nematophila (strain ATCC 19061 / DSM 3370 / CCUG 14189 / LMG 1036 / NCIMB 9965 / AN6)</name>
    <dbReference type="NCBI Taxonomy" id="406817"/>
    <lineage>
        <taxon>Bacteria</taxon>
        <taxon>Pseudomonadati</taxon>
        <taxon>Pseudomonadota</taxon>
        <taxon>Gammaproteobacteria</taxon>
        <taxon>Enterobacterales</taxon>
        <taxon>Morganellaceae</taxon>
        <taxon>Xenorhabdus</taxon>
    </lineage>
</organism>
<dbReference type="KEGG" id="xne:XNC1_4148"/>
<dbReference type="AlphaFoldDB" id="D3VDD3"/>
<sequence length="54" mass="6377">MRHVFAIPQEKTGNYERVLLERLLRQITVRLPIKPTSNKPTGNSTKKFIRYSSY</sequence>
<keyword evidence="2" id="KW-1185">Reference proteome</keyword>
<protein>
    <submittedName>
        <fullName evidence="1">Uncharacterized protein</fullName>
    </submittedName>
</protein>
<name>D3VDD3_XENNA</name>
<reference evidence="1 2" key="1">
    <citation type="journal article" date="2011" name="PLoS ONE">
        <title>The entomopathogenic bacterial endosymbionts xenorhabdus and photorhabdus: convergent lifestyles from divergent genomes.</title>
        <authorList>
            <person name="Chaston J.M."/>
            <person name="Suen G."/>
            <person name="Tucker S.L."/>
            <person name="Andersen A.W."/>
            <person name="Bhasin A."/>
            <person name="Bode E."/>
            <person name="Bode H.B."/>
            <person name="Brachmann A.O."/>
            <person name="Cowles C.E."/>
            <person name="Cowles K.N."/>
            <person name="Darby C."/>
            <person name="de Leon L."/>
            <person name="Drace K."/>
            <person name="Du Z."/>
            <person name="Givaudan A."/>
            <person name="Herbert Tran E.E."/>
            <person name="Jewell K.A."/>
            <person name="Knack J.J."/>
            <person name="Krasomil-Osterfeld K.C."/>
            <person name="Kukor R."/>
            <person name="Lanois A."/>
            <person name="Latreille P."/>
            <person name="Leimgruber N.K."/>
            <person name="Lipke C.M."/>
            <person name="Liu R."/>
            <person name="Lu X."/>
            <person name="Martens E.C."/>
            <person name="Marri P.R."/>
            <person name="Medigue C."/>
            <person name="Menard M.L."/>
            <person name="Miller N.M."/>
            <person name="Morales-Soto N."/>
            <person name="Norton S."/>
            <person name="Ogier J.C."/>
            <person name="Orchard S.S."/>
            <person name="Park D."/>
            <person name="Park Y."/>
            <person name="Qurollo B.A."/>
            <person name="Sugar D.R."/>
            <person name="Richards G.R."/>
            <person name="Rouy Z."/>
            <person name="Slominski B."/>
            <person name="Slominski K."/>
            <person name="Snyder H."/>
            <person name="Tjaden B.C."/>
            <person name="van der Hoeven R."/>
            <person name="Welch R.D."/>
            <person name="Wheeler C."/>
            <person name="Xiang B."/>
            <person name="Barbazuk B."/>
            <person name="Gaudriault S."/>
            <person name="Goodner B."/>
            <person name="Slater S.C."/>
            <person name="Forst S."/>
            <person name="Goldman B.S."/>
            <person name="Goodrich-Blair H."/>
        </authorList>
    </citation>
    <scope>NUCLEOTIDE SEQUENCE [LARGE SCALE GENOMIC DNA]</scope>
    <source>
        <strain evidence="2">ATCC 19061 / DSM 3370 / CCUG 14189 / LMG 1036 / NCIMB 9965 / AN6</strain>
    </source>
</reference>
<dbReference type="STRING" id="406817.XNC1_4148"/>
<dbReference type="EMBL" id="FN667742">
    <property type="protein sequence ID" value="CBJ92173.1"/>
    <property type="molecule type" value="Genomic_DNA"/>
</dbReference>